<name>A0A6A5RFX0_9PLEO</name>
<keyword evidence="1" id="KW-0472">Membrane</keyword>
<keyword evidence="3" id="KW-1185">Reference proteome</keyword>
<evidence type="ECO:0000313" key="2">
    <source>
        <dbReference type="EMBL" id="KAF1925396.1"/>
    </source>
</evidence>
<evidence type="ECO:0000313" key="3">
    <source>
        <dbReference type="Proteomes" id="UP000800082"/>
    </source>
</evidence>
<protein>
    <submittedName>
        <fullName evidence="2">Uncharacterized protein</fullName>
    </submittedName>
</protein>
<proteinExistence type="predicted"/>
<dbReference type="GeneID" id="54355892"/>
<dbReference type="EMBL" id="ML978984">
    <property type="protein sequence ID" value="KAF1925396.1"/>
    <property type="molecule type" value="Genomic_DNA"/>
</dbReference>
<feature type="transmembrane region" description="Helical" evidence="1">
    <location>
        <begin position="122"/>
        <end position="142"/>
    </location>
</feature>
<reference evidence="2" key="1">
    <citation type="journal article" date="2020" name="Stud. Mycol.">
        <title>101 Dothideomycetes genomes: a test case for predicting lifestyles and emergence of pathogens.</title>
        <authorList>
            <person name="Haridas S."/>
            <person name="Albert R."/>
            <person name="Binder M."/>
            <person name="Bloem J."/>
            <person name="Labutti K."/>
            <person name="Salamov A."/>
            <person name="Andreopoulos B."/>
            <person name="Baker S."/>
            <person name="Barry K."/>
            <person name="Bills G."/>
            <person name="Bluhm B."/>
            <person name="Cannon C."/>
            <person name="Castanera R."/>
            <person name="Culley D."/>
            <person name="Daum C."/>
            <person name="Ezra D."/>
            <person name="Gonzalez J."/>
            <person name="Henrissat B."/>
            <person name="Kuo A."/>
            <person name="Liang C."/>
            <person name="Lipzen A."/>
            <person name="Lutzoni F."/>
            <person name="Magnuson J."/>
            <person name="Mondo S."/>
            <person name="Nolan M."/>
            <person name="Ohm R."/>
            <person name="Pangilinan J."/>
            <person name="Park H.-J."/>
            <person name="Ramirez L."/>
            <person name="Alfaro M."/>
            <person name="Sun H."/>
            <person name="Tritt A."/>
            <person name="Yoshinaga Y."/>
            <person name="Zwiers L.-H."/>
            <person name="Turgeon B."/>
            <person name="Goodwin S."/>
            <person name="Spatafora J."/>
            <person name="Crous P."/>
            <person name="Grigoriev I."/>
        </authorList>
    </citation>
    <scope>NUCLEOTIDE SEQUENCE</scope>
    <source>
        <strain evidence="2">CBS 183.55</strain>
    </source>
</reference>
<feature type="transmembrane region" description="Helical" evidence="1">
    <location>
        <begin position="571"/>
        <end position="599"/>
    </location>
</feature>
<keyword evidence="1" id="KW-1133">Transmembrane helix</keyword>
<feature type="transmembrane region" description="Helical" evidence="1">
    <location>
        <begin position="44"/>
        <end position="63"/>
    </location>
</feature>
<dbReference type="OrthoDB" id="3540210at2759"/>
<organism evidence="2 3">
    <name type="scientific">Didymella exigua CBS 183.55</name>
    <dbReference type="NCBI Taxonomy" id="1150837"/>
    <lineage>
        <taxon>Eukaryota</taxon>
        <taxon>Fungi</taxon>
        <taxon>Dikarya</taxon>
        <taxon>Ascomycota</taxon>
        <taxon>Pezizomycotina</taxon>
        <taxon>Dothideomycetes</taxon>
        <taxon>Pleosporomycetidae</taxon>
        <taxon>Pleosporales</taxon>
        <taxon>Pleosporineae</taxon>
        <taxon>Didymellaceae</taxon>
        <taxon>Didymella</taxon>
    </lineage>
</organism>
<accession>A0A6A5RFX0</accession>
<dbReference type="AlphaFoldDB" id="A0A6A5RFX0"/>
<dbReference type="RefSeq" id="XP_033445648.1">
    <property type="nucleotide sequence ID" value="XM_033598225.1"/>
</dbReference>
<gene>
    <name evidence="2" type="ORF">M421DRAFT_94681</name>
</gene>
<evidence type="ECO:0000256" key="1">
    <source>
        <dbReference type="SAM" id="Phobius"/>
    </source>
</evidence>
<sequence length="702" mass="79447">MGEELEGVRFVTSSLDADIYLGFWINRSVHWIEGATLTLDHRTGALLIALVALFVNASGRGLWKLTRCVLHFRGSSQARPDALYLQGQATLRNSNLALDAFFAFLDIWRVWRNRIRNGNRRLLGTASIALMVAVAFTLAGIFSSRVFQGWNEVLISGPKDDCNVHLPGANLIRSENRTIQEYIAPFLSQKSAEYLAYAQRCYQAEKRNSQQEDGYEHYGHLSEKEKKELFPDDCGILSIPTLPYRTRRNAPCPFKNVTCKLQDANIIIETDRLDGYKDLGLNQGPPVTMQVRHHCGPLNITAKHEGDMLRYYLGARHENMTFEIKEDTTTSATGHRSNYVVYAVSQHENGSLYGEHIPWIEDFTVTNMATTMLFLVSTSINYVSKTDDPWFLANNTDAQGLVYVSNDIVSVVGCTTRREYCNPKKEGPNNCVQVYSDYTEQERDFEAAWDNPEHRKHLRALVMTLHQFGAQSIGAFFEARNVPNLLARQTLRLPPVTFKPAYANQTKALPSDQWQDEMVYLSQANFAAMQHSLVDYARGSWLGGDLCDRGECERLCYNQRVRSSRHYSVSVLGLSIILIVGGIIQSLALFLDSLLAFLFSFRRFYGYGDDDYDYAYAEWQAGSLLQLQRLAQEGVGAGKWSRATDLVPVTAPGDALAVLDVSKRDHPRLSLRSHELTHVALSPFDQMGSSTHYQRIQEDEHW</sequence>
<dbReference type="Proteomes" id="UP000800082">
    <property type="component" value="Unassembled WGS sequence"/>
</dbReference>
<keyword evidence="1" id="KW-0812">Transmembrane</keyword>